<dbReference type="PANTHER" id="PTHR22904:SF523">
    <property type="entry name" value="STRESS-INDUCED-PHOSPHOPROTEIN 1"/>
    <property type="match status" value="1"/>
</dbReference>
<evidence type="ECO:0000256" key="4">
    <source>
        <dbReference type="ARBA" id="ARBA00022803"/>
    </source>
</evidence>
<dbReference type="FunFam" id="1.25.40.10:FF:000027">
    <property type="entry name" value="stress-induced-phosphoprotein 1 isoform X1"/>
    <property type="match status" value="1"/>
</dbReference>
<dbReference type="Pfam" id="PF00515">
    <property type="entry name" value="TPR_1"/>
    <property type="match status" value="1"/>
</dbReference>
<feature type="domain" description="STI1" evidence="8">
    <location>
        <begin position="133"/>
        <end position="182"/>
    </location>
</feature>
<dbReference type="Gene3D" id="1.25.40.10">
    <property type="entry name" value="Tetratricopeptide repeat domain"/>
    <property type="match status" value="3"/>
</dbReference>
<dbReference type="STRING" id="61424.A0A2T9Y8N8"/>
<protein>
    <recommendedName>
        <fullName evidence="8">STI1 domain-containing protein</fullName>
    </recommendedName>
</protein>
<name>A0A2T9Y8N8_9FUNG</name>
<accession>A0A2T9Y8N8</accession>
<gene>
    <name evidence="9" type="ORF">BB559_005439</name>
</gene>
<dbReference type="GO" id="GO:0005737">
    <property type="term" value="C:cytoplasm"/>
    <property type="evidence" value="ECO:0007669"/>
    <property type="project" value="UniProtKB-SubCell"/>
</dbReference>
<keyword evidence="3" id="KW-0677">Repeat</keyword>
<organism evidence="9 10">
    <name type="scientific">Furculomyces boomerangus</name>
    <dbReference type="NCBI Taxonomy" id="61424"/>
    <lineage>
        <taxon>Eukaryota</taxon>
        <taxon>Fungi</taxon>
        <taxon>Fungi incertae sedis</taxon>
        <taxon>Zoopagomycota</taxon>
        <taxon>Kickxellomycotina</taxon>
        <taxon>Harpellomycetes</taxon>
        <taxon>Harpellales</taxon>
        <taxon>Harpellaceae</taxon>
        <taxon>Furculomyces</taxon>
    </lineage>
</organism>
<keyword evidence="10" id="KW-1185">Reference proteome</keyword>
<dbReference type="SUPFAM" id="SSF48452">
    <property type="entry name" value="TPR-like"/>
    <property type="match status" value="2"/>
</dbReference>
<dbReference type="AlphaFoldDB" id="A0A2T9Y8N8"/>
<dbReference type="Gene3D" id="1.10.260.100">
    <property type="match status" value="2"/>
</dbReference>
<evidence type="ECO:0000259" key="8">
    <source>
        <dbReference type="SMART" id="SM00727"/>
    </source>
</evidence>
<keyword evidence="6" id="KW-0175">Coiled coil</keyword>
<reference evidence="9 10" key="1">
    <citation type="journal article" date="2018" name="MBio">
        <title>Comparative Genomics Reveals the Core Gene Toolbox for the Fungus-Insect Symbiosis.</title>
        <authorList>
            <person name="Wang Y."/>
            <person name="Stata M."/>
            <person name="Wang W."/>
            <person name="Stajich J.E."/>
            <person name="White M.M."/>
            <person name="Moncalvo J.M."/>
        </authorList>
    </citation>
    <scope>NUCLEOTIDE SEQUENCE [LARGE SCALE GENOMIC DNA]</scope>
    <source>
        <strain evidence="9 10">AUS-77-4</strain>
    </source>
</reference>
<evidence type="ECO:0000313" key="10">
    <source>
        <dbReference type="Proteomes" id="UP000245699"/>
    </source>
</evidence>
<dbReference type="GO" id="GO:0051879">
    <property type="term" value="F:Hsp90 protein binding"/>
    <property type="evidence" value="ECO:0007669"/>
    <property type="project" value="TreeGrafter"/>
</dbReference>
<comment type="subcellular location">
    <subcellularLocation>
        <location evidence="1">Cytoplasm</location>
    </subcellularLocation>
</comment>
<feature type="domain" description="STI1" evidence="8">
    <location>
        <begin position="537"/>
        <end position="576"/>
    </location>
</feature>
<evidence type="ECO:0000256" key="7">
    <source>
        <dbReference type="SAM" id="MobiDB-lite"/>
    </source>
</evidence>
<dbReference type="FunFam" id="1.25.40.10:FF:000020">
    <property type="entry name" value="Stress-induced phosphoprotein 1"/>
    <property type="match status" value="1"/>
</dbReference>
<feature type="coiled-coil region" evidence="6">
    <location>
        <begin position="372"/>
        <end position="401"/>
    </location>
</feature>
<feature type="region of interest" description="Disordered" evidence="7">
    <location>
        <begin position="194"/>
        <end position="216"/>
    </location>
</feature>
<feature type="repeat" description="TPR" evidence="5">
    <location>
        <begin position="265"/>
        <end position="298"/>
    </location>
</feature>
<comment type="caution">
    <text evidence="9">The sequence shown here is derived from an EMBL/GenBank/DDBJ whole genome shotgun (WGS) entry which is preliminary data.</text>
</comment>
<dbReference type="InterPro" id="IPR011990">
    <property type="entry name" value="TPR-like_helical_dom_sf"/>
</dbReference>
<sequence length="588" mass="66411">MSTSDQFKAEGNKAFSSGNFSEAIKQFTAGIEIDPQNHILYSNRSGAYCATKDYTSALVDAEKVISIKSDWPKGYSRKGAALHGLQRLEDAKAAYEQGLVVDPTNPQLKKSLAEINDLINANGVESPFDNLFKGDIISKIAANPKISSLLSQPDFMEKVVDIQNNPKNLSKYSEDPRIMNLMIALMGLDASSFKDTEEPPAKAGSTTPPKVSEPVFSQKQEEYQQFKTEYDSKMAELYKNSGEDEILSRAVHEEDTEGVKIRNESIEEKNLGNAAYKKKNFVEALSHYDRAIELVPTDITFYNNKSAVYFEMGDFEKCIEVAEKASEVGRENRSDFKLVAKSFLRIGSAYQKLDDLPSAIKYFNKSLTEHRTADCLSKLKAAEKELKKREEEAYLDDAKAQEARERGNEFFKTSKFPEAIKEYSEAIKRDPKDPRCYSNRAACYTKLMALPEALKDIDKCLELDPTFIKAYMRKAAIQFIKREYADCMETCSLASEIDTEQKHASEIQRQLNRCYSAIQEMNQSQSSEDALRRAQQDPEVQRIISDPGMQIILQQMQSDPRAIQEHLKNPTVARNLRKLMAAGIVRMA</sequence>
<dbReference type="PROSITE" id="PS50005">
    <property type="entry name" value="TPR"/>
    <property type="match status" value="5"/>
</dbReference>
<dbReference type="Pfam" id="PF13424">
    <property type="entry name" value="TPR_12"/>
    <property type="match status" value="1"/>
</dbReference>
<dbReference type="Pfam" id="PF13414">
    <property type="entry name" value="TPR_11"/>
    <property type="match status" value="1"/>
</dbReference>
<feature type="repeat" description="TPR" evidence="5">
    <location>
        <begin position="434"/>
        <end position="467"/>
    </location>
</feature>
<dbReference type="FunFam" id="1.25.40.10:FF:000010">
    <property type="entry name" value="Stress-induced phosphoprotein 1"/>
    <property type="match status" value="1"/>
</dbReference>
<dbReference type="FunFam" id="1.10.260.100:FF:000002">
    <property type="entry name" value="Stress-induced-phosphoprotein 1 (Hsp70/Hsp90-organizing)"/>
    <property type="match status" value="1"/>
</dbReference>
<dbReference type="InterPro" id="IPR006636">
    <property type="entry name" value="STI1_HS-bd"/>
</dbReference>
<dbReference type="InterPro" id="IPR041243">
    <property type="entry name" value="STI1/HOP_DP"/>
</dbReference>
<dbReference type="SMART" id="SM00727">
    <property type="entry name" value="STI1"/>
    <property type="match status" value="2"/>
</dbReference>
<dbReference type="InterPro" id="IPR019734">
    <property type="entry name" value="TPR_rpt"/>
</dbReference>
<dbReference type="OrthoDB" id="2423701at2759"/>
<evidence type="ECO:0000256" key="5">
    <source>
        <dbReference type="PROSITE-ProRule" id="PRU00339"/>
    </source>
</evidence>
<evidence type="ECO:0000256" key="6">
    <source>
        <dbReference type="SAM" id="Coils"/>
    </source>
</evidence>
<dbReference type="Proteomes" id="UP000245699">
    <property type="component" value="Unassembled WGS sequence"/>
</dbReference>
<evidence type="ECO:0000256" key="1">
    <source>
        <dbReference type="ARBA" id="ARBA00004496"/>
    </source>
</evidence>
<feature type="repeat" description="TPR" evidence="5">
    <location>
        <begin position="4"/>
        <end position="37"/>
    </location>
</feature>
<feature type="repeat" description="TPR" evidence="5">
    <location>
        <begin position="400"/>
        <end position="433"/>
    </location>
</feature>
<proteinExistence type="predicted"/>
<evidence type="ECO:0000256" key="3">
    <source>
        <dbReference type="ARBA" id="ARBA00022737"/>
    </source>
</evidence>
<dbReference type="Pfam" id="PF17830">
    <property type="entry name" value="STI1-HOP_DP"/>
    <property type="match status" value="2"/>
</dbReference>
<keyword evidence="2" id="KW-0963">Cytoplasm</keyword>
<dbReference type="EMBL" id="MBFT01000604">
    <property type="protein sequence ID" value="PVU88710.1"/>
    <property type="molecule type" value="Genomic_DNA"/>
</dbReference>
<evidence type="ECO:0000256" key="2">
    <source>
        <dbReference type="ARBA" id="ARBA00022490"/>
    </source>
</evidence>
<evidence type="ECO:0000313" key="9">
    <source>
        <dbReference type="EMBL" id="PVU88710.1"/>
    </source>
</evidence>
<keyword evidence="4 5" id="KW-0802">TPR repeat</keyword>
<dbReference type="SMART" id="SM00028">
    <property type="entry name" value="TPR"/>
    <property type="match status" value="9"/>
</dbReference>
<feature type="compositionally biased region" description="Polar residues" evidence="7">
    <location>
        <begin position="204"/>
        <end position="216"/>
    </location>
</feature>
<feature type="repeat" description="TPR" evidence="5">
    <location>
        <begin position="340"/>
        <end position="373"/>
    </location>
</feature>
<dbReference type="PANTHER" id="PTHR22904">
    <property type="entry name" value="TPR REPEAT CONTAINING PROTEIN"/>
    <property type="match status" value="1"/>
</dbReference>